<dbReference type="Proteomes" id="UP000331127">
    <property type="component" value="Unassembled WGS sequence"/>
</dbReference>
<dbReference type="RefSeq" id="WP_170322987.1">
    <property type="nucleotide sequence ID" value="NZ_BAAAHL010000050.1"/>
</dbReference>
<evidence type="ECO:0000313" key="3">
    <source>
        <dbReference type="EMBL" id="GES15516.1"/>
    </source>
</evidence>
<proteinExistence type="predicted"/>
<comment type="caution">
    <text evidence="3">The sequence shown here is derived from an EMBL/GenBank/DDBJ whole genome shotgun (WGS) entry which is preliminary data.</text>
</comment>
<organism evidence="3 4">
    <name type="scientific">Acrocarpospora macrocephala</name>
    <dbReference type="NCBI Taxonomy" id="150177"/>
    <lineage>
        <taxon>Bacteria</taxon>
        <taxon>Bacillati</taxon>
        <taxon>Actinomycetota</taxon>
        <taxon>Actinomycetes</taxon>
        <taxon>Streptosporangiales</taxon>
        <taxon>Streptosporangiaceae</taxon>
        <taxon>Acrocarpospora</taxon>
    </lineage>
</organism>
<dbReference type="InterPro" id="IPR006652">
    <property type="entry name" value="Kelch_1"/>
</dbReference>
<dbReference type="AlphaFoldDB" id="A0A5M3X4F4"/>
<accession>A0A5M3X4F4</accession>
<keyword evidence="1" id="KW-0880">Kelch repeat</keyword>
<reference evidence="3 4" key="1">
    <citation type="submission" date="2019-10" db="EMBL/GenBank/DDBJ databases">
        <title>Whole genome shotgun sequence of Acrocarpospora macrocephala NBRC 16266.</title>
        <authorList>
            <person name="Ichikawa N."/>
            <person name="Kimura A."/>
            <person name="Kitahashi Y."/>
            <person name="Komaki H."/>
            <person name="Oguchi A."/>
        </authorList>
    </citation>
    <scope>NUCLEOTIDE SEQUENCE [LARGE SCALE GENOMIC DNA]</scope>
    <source>
        <strain evidence="3 4">NBRC 16266</strain>
    </source>
</reference>
<keyword evidence="2" id="KW-0677">Repeat</keyword>
<dbReference type="InterPro" id="IPR037293">
    <property type="entry name" value="Gal_Oxidase_central_sf"/>
</dbReference>
<dbReference type="PANTHER" id="PTHR46344:SF27">
    <property type="entry name" value="KELCH REPEAT SUPERFAMILY PROTEIN"/>
    <property type="match status" value="1"/>
</dbReference>
<dbReference type="Pfam" id="PF01344">
    <property type="entry name" value="Kelch_1"/>
    <property type="match status" value="2"/>
</dbReference>
<protein>
    <recommendedName>
        <fullName evidence="5">Galactose oxidase</fullName>
    </recommendedName>
</protein>
<dbReference type="PANTHER" id="PTHR46344">
    <property type="entry name" value="OS02G0202900 PROTEIN"/>
    <property type="match status" value="1"/>
</dbReference>
<dbReference type="EMBL" id="BLAE01000077">
    <property type="protein sequence ID" value="GES15516.1"/>
    <property type="molecule type" value="Genomic_DNA"/>
</dbReference>
<name>A0A5M3X4F4_9ACTN</name>
<dbReference type="SUPFAM" id="SSF117281">
    <property type="entry name" value="Kelch motif"/>
    <property type="match status" value="1"/>
</dbReference>
<sequence>MGDAGIPRAAHTATLLRDGRVLLAGGFTAHGCEDSERGRRSEFFEPERGIFVAGPEMGSARTGHTATRLPDGGVLIVGGWPGEGRDPVSSAEVFDPGSGAFRPAGSMAEGRGGHVAASLPDGRVMITGGTGSGGRILGSAEIYDPRTGRFAPAPAATPRSGGTAVTLRDGRIFVVGGDPVSTSAEIFDPDAFRWRVTGRMETARRKLGAAVTEDGAVLVAGGSVPGDGDRDNLLNVAELYSPDTGRFRELPPMIEPRYKFDGSLVPLTDGRILIAGGARIPEIYNGRFHPVGGSLDATRLVGTATILRDGRVLITGGYDEDITPRAAAYLFVPRA</sequence>
<keyword evidence="4" id="KW-1185">Reference proteome</keyword>
<evidence type="ECO:0000256" key="1">
    <source>
        <dbReference type="ARBA" id="ARBA00022441"/>
    </source>
</evidence>
<evidence type="ECO:0000256" key="2">
    <source>
        <dbReference type="ARBA" id="ARBA00022737"/>
    </source>
</evidence>
<evidence type="ECO:0008006" key="5">
    <source>
        <dbReference type="Google" id="ProtNLM"/>
    </source>
</evidence>
<evidence type="ECO:0000313" key="4">
    <source>
        <dbReference type="Proteomes" id="UP000331127"/>
    </source>
</evidence>
<gene>
    <name evidence="3" type="ORF">Amac_091130</name>
</gene>
<dbReference type="Gene3D" id="2.130.10.80">
    <property type="entry name" value="Galactose oxidase/kelch, beta-propeller"/>
    <property type="match status" value="4"/>
</dbReference>
<dbReference type="SMART" id="SM00612">
    <property type="entry name" value="Kelch"/>
    <property type="match status" value="5"/>
</dbReference>
<dbReference type="InterPro" id="IPR015915">
    <property type="entry name" value="Kelch-typ_b-propeller"/>
</dbReference>